<accession>A0A4Y2EWJ8</accession>
<dbReference type="EMBL" id="BGPR01000736">
    <property type="protein sequence ID" value="GBM33573.1"/>
    <property type="molecule type" value="Genomic_DNA"/>
</dbReference>
<dbReference type="Proteomes" id="UP000499080">
    <property type="component" value="Unassembled WGS sequence"/>
</dbReference>
<protein>
    <submittedName>
        <fullName evidence="1">Uncharacterized protein</fullName>
    </submittedName>
</protein>
<dbReference type="AlphaFoldDB" id="A0A4Y2EWJ8"/>
<comment type="caution">
    <text evidence="1">The sequence shown here is derived from an EMBL/GenBank/DDBJ whole genome shotgun (WGS) entry which is preliminary data.</text>
</comment>
<name>A0A4Y2EWJ8_ARAVE</name>
<reference evidence="1 2" key="1">
    <citation type="journal article" date="2019" name="Sci. Rep.">
        <title>Orb-weaving spider Araneus ventricosus genome elucidates the spidroin gene catalogue.</title>
        <authorList>
            <person name="Kono N."/>
            <person name="Nakamura H."/>
            <person name="Ohtoshi R."/>
            <person name="Moran D.A.P."/>
            <person name="Shinohara A."/>
            <person name="Yoshida Y."/>
            <person name="Fujiwara M."/>
            <person name="Mori M."/>
            <person name="Tomita M."/>
            <person name="Arakawa K."/>
        </authorList>
    </citation>
    <scope>NUCLEOTIDE SEQUENCE [LARGE SCALE GENOMIC DNA]</scope>
</reference>
<evidence type="ECO:0000313" key="1">
    <source>
        <dbReference type="EMBL" id="GBM33573.1"/>
    </source>
</evidence>
<evidence type="ECO:0000313" key="2">
    <source>
        <dbReference type="Proteomes" id="UP000499080"/>
    </source>
</evidence>
<proteinExistence type="predicted"/>
<organism evidence="1 2">
    <name type="scientific">Araneus ventricosus</name>
    <name type="common">Orbweaver spider</name>
    <name type="synonym">Epeira ventricosa</name>
    <dbReference type="NCBI Taxonomy" id="182803"/>
    <lineage>
        <taxon>Eukaryota</taxon>
        <taxon>Metazoa</taxon>
        <taxon>Ecdysozoa</taxon>
        <taxon>Arthropoda</taxon>
        <taxon>Chelicerata</taxon>
        <taxon>Arachnida</taxon>
        <taxon>Araneae</taxon>
        <taxon>Araneomorphae</taxon>
        <taxon>Entelegynae</taxon>
        <taxon>Araneoidea</taxon>
        <taxon>Araneidae</taxon>
        <taxon>Araneus</taxon>
    </lineage>
</organism>
<keyword evidence="2" id="KW-1185">Reference proteome</keyword>
<sequence length="272" mass="30471">MRVSSNKGCILSLADKNPERRDSGWGDLREKFHPQVAQSKQTSALNVWKSGEALFFIAQPESAYPKCDGEQNMRFEPFTDWYQNLMQIYNFAAKATRKTSFVLLVDASADPRCSPGSRRIIVNTPYLPICVRQTTPQPPQFLSLKDPSAYHSKTPGKQQRYLGSERLRFRDHLSDHIHTRGATRGLFWDGPRHFEPRSDDTSAGTPSSNFNRRIFGPDGFNVHQILLHGGSSLESGFESGTLRPEVEILPPGHRGPTGTLCYTGDCACGITR</sequence>
<gene>
    <name evidence="1" type="ORF">AVEN_197323_1</name>
</gene>